<reference evidence="4 5" key="1">
    <citation type="submission" date="2017-09" db="EMBL/GenBank/DDBJ databases">
        <title>SPAdes assembly of the Mesoplasma lactucae genome.</title>
        <authorList>
            <person name="Knight T.F."/>
            <person name="Rubinstein R."/>
            <person name="Citino T."/>
        </authorList>
    </citation>
    <scope>NUCLEOTIDE SEQUENCE [LARGE SCALE GENOMIC DNA]</scope>
    <source>
        <strain evidence="4 5">831-C4</strain>
    </source>
</reference>
<dbReference type="GO" id="GO:0006107">
    <property type="term" value="P:oxaloacetate metabolic process"/>
    <property type="evidence" value="ECO:0007669"/>
    <property type="project" value="TreeGrafter"/>
</dbReference>
<dbReference type="InterPro" id="IPR011206">
    <property type="entry name" value="Citrate_lyase_beta/mcl1/mcl2"/>
</dbReference>
<dbReference type="RefSeq" id="WP_096863034.1">
    <property type="nucleotide sequence ID" value="NZ_CP023668.1"/>
</dbReference>
<keyword evidence="2" id="KW-0479">Metal-binding</keyword>
<organism evidence="4 5">
    <name type="scientific">Mesoplasma lactucae ATCC 49193</name>
    <dbReference type="NCBI Taxonomy" id="81460"/>
    <lineage>
        <taxon>Bacteria</taxon>
        <taxon>Bacillati</taxon>
        <taxon>Mycoplasmatota</taxon>
        <taxon>Mollicutes</taxon>
        <taxon>Entomoplasmatales</taxon>
        <taxon>Entomoplasmataceae</taxon>
        <taxon>Mesoplasma</taxon>
    </lineage>
</organism>
<dbReference type="PANTHER" id="PTHR32308:SF10">
    <property type="entry name" value="CITRATE LYASE SUBUNIT BETA"/>
    <property type="match status" value="1"/>
</dbReference>
<dbReference type="KEGG" id="mlac:CP520_03350"/>
<dbReference type="AlphaFoldDB" id="A0A291ISS1"/>
<dbReference type="GO" id="GO:0000287">
    <property type="term" value="F:magnesium ion binding"/>
    <property type="evidence" value="ECO:0007669"/>
    <property type="project" value="TreeGrafter"/>
</dbReference>
<evidence type="ECO:0000313" key="5">
    <source>
        <dbReference type="Proteomes" id="UP000232227"/>
    </source>
</evidence>
<dbReference type="PIRSF" id="PIRSF015582">
    <property type="entry name" value="Cit_lyase_B"/>
    <property type="match status" value="1"/>
</dbReference>
<evidence type="ECO:0000313" key="4">
    <source>
        <dbReference type="EMBL" id="ATG97746.1"/>
    </source>
</evidence>
<gene>
    <name evidence="4" type="ORF">CP520_03350</name>
</gene>
<dbReference type="Gene3D" id="3.20.20.60">
    <property type="entry name" value="Phosphoenolpyruvate-binding domains"/>
    <property type="match status" value="1"/>
</dbReference>
<comment type="cofactor">
    <cofactor evidence="1">
        <name>Mg(2+)</name>
        <dbReference type="ChEBI" id="CHEBI:18420"/>
    </cofactor>
</comment>
<evidence type="ECO:0000256" key="3">
    <source>
        <dbReference type="ARBA" id="ARBA00022842"/>
    </source>
</evidence>
<dbReference type="InterPro" id="IPR005000">
    <property type="entry name" value="Aldolase/citrate-lyase_domain"/>
</dbReference>
<name>A0A291ISS1_9MOLU</name>
<dbReference type="GO" id="GO:0016829">
    <property type="term" value="F:lyase activity"/>
    <property type="evidence" value="ECO:0007669"/>
    <property type="project" value="UniProtKB-KW"/>
</dbReference>
<sequence length="304" mass="34014">MNGWKRTTPRKSMLFVPANKPANFRDLPIYKPDTVMFDLEDAISFSEKDATRILLREMLKEIDYNDYGIEVCVRINGIDTPWYEQDIAAVIEGGVDMIRLPKTESADDVLKTVALLEKYEKQFNKGKTLIAAAIESAQGVLKAEEIVAASDRVQVLALGGADYLVDLHGSKIPPHRTELLYGRQHLIHVARAAKIDVFDVIYGNTADEEGFKEDVKYSFALGFSGKSCIHPNQVRLINDVIRPTADEVEYAVAMVNAFNDSVKKGLGVFLFRGTMVDKPIVEKQQEVVALAKEFNMLKGDEINE</sequence>
<dbReference type="InterPro" id="IPR040442">
    <property type="entry name" value="Pyrv_kinase-like_dom_sf"/>
</dbReference>
<evidence type="ECO:0000256" key="1">
    <source>
        <dbReference type="ARBA" id="ARBA00001946"/>
    </source>
</evidence>
<dbReference type="PANTHER" id="PTHR32308">
    <property type="entry name" value="LYASE BETA SUBUNIT, PUTATIVE (AFU_ORTHOLOGUE AFUA_4G13030)-RELATED"/>
    <property type="match status" value="1"/>
</dbReference>
<dbReference type="InterPro" id="IPR015813">
    <property type="entry name" value="Pyrv/PenolPyrv_kinase-like_dom"/>
</dbReference>
<accession>A0A291ISS1</accession>
<keyword evidence="3" id="KW-0460">Magnesium</keyword>
<keyword evidence="4" id="KW-0456">Lyase</keyword>
<dbReference type="Pfam" id="PF03328">
    <property type="entry name" value="HpcH_HpaI"/>
    <property type="match status" value="1"/>
</dbReference>
<evidence type="ECO:0000256" key="2">
    <source>
        <dbReference type="ARBA" id="ARBA00022723"/>
    </source>
</evidence>
<dbReference type="Proteomes" id="UP000232227">
    <property type="component" value="Chromosome"/>
</dbReference>
<dbReference type="SUPFAM" id="SSF51621">
    <property type="entry name" value="Phosphoenolpyruvate/pyruvate domain"/>
    <property type="match status" value="1"/>
</dbReference>
<protein>
    <submittedName>
        <fullName evidence="4">Citrate lyase subunit beta</fullName>
    </submittedName>
</protein>
<keyword evidence="5" id="KW-1185">Reference proteome</keyword>
<dbReference type="EMBL" id="CP023668">
    <property type="protein sequence ID" value="ATG97746.1"/>
    <property type="molecule type" value="Genomic_DNA"/>
</dbReference>
<proteinExistence type="predicted"/>
<dbReference type="OrthoDB" id="9786940at2"/>